<dbReference type="PANTHER" id="PTHR43598:SF1">
    <property type="entry name" value="FORMATE DEHYDROGENASE-O MAJOR SUBUNIT"/>
    <property type="match status" value="1"/>
</dbReference>
<dbReference type="Pfam" id="PF10518">
    <property type="entry name" value="TAT_signal"/>
    <property type="match status" value="1"/>
</dbReference>
<dbReference type="EMBL" id="FWXY01000028">
    <property type="protein sequence ID" value="SMD07150.1"/>
    <property type="molecule type" value="Genomic_DNA"/>
</dbReference>
<keyword evidence="6" id="KW-0479">Metal-binding</keyword>
<dbReference type="InterPro" id="IPR006656">
    <property type="entry name" value="Mopterin_OxRdtase"/>
</dbReference>
<dbReference type="GO" id="GO:0009061">
    <property type="term" value="P:anaerobic respiration"/>
    <property type="evidence" value="ECO:0007669"/>
    <property type="project" value="TreeGrafter"/>
</dbReference>
<keyword evidence="5" id="KW-0004">4Fe-4S</keyword>
<evidence type="ECO:0000256" key="2">
    <source>
        <dbReference type="ARBA" id="ARBA00004196"/>
    </source>
</evidence>
<dbReference type="InterPro" id="IPR019546">
    <property type="entry name" value="TAT_signal_bac_arc"/>
</dbReference>
<dbReference type="SMART" id="SM00926">
    <property type="entry name" value="Molybdop_Fe4S4"/>
    <property type="match status" value="1"/>
</dbReference>
<evidence type="ECO:0000256" key="1">
    <source>
        <dbReference type="ARBA" id="ARBA00001966"/>
    </source>
</evidence>
<gene>
    <name evidence="11" type="ORF">SAMN02746065_12830</name>
</gene>
<proteinExistence type="inferred from homology"/>
<name>A0A1W2EBL7_9BACT</name>
<accession>A0A1W2EBL7</accession>
<protein>
    <submittedName>
        <fullName evidence="11">Formate dehydrogenase major subunit</fullName>
    </submittedName>
</protein>
<dbReference type="Pfam" id="PF04879">
    <property type="entry name" value="Molybdop_Fe4S4"/>
    <property type="match status" value="1"/>
</dbReference>
<dbReference type="PANTHER" id="PTHR43598">
    <property type="entry name" value="TUNGSTEN-CONTAINING FORMYLMETHANOFURAN DEHYDROGENASE 2 SUBUNIT B"/>
    <property type="match status" value="1"/>
</dbReference>
<dbReference type="GO" id="GO:0030313">
    <property type="term" value="C:cell envelope"/>
    <property type="evidence" value="ECO:0007669"/>
    <property type="project" value="UniProtKB-SubCell"/>
</dbReference>
<sequence length="191" mass="21203">MKLDRRDFMKFSGAAAAGIAVSGLGFDLKPVKSHAGMLKTRYAKETTTICCYCAVGCGAIVHTSKRGDGRVINIEGDPDHVINRGALCSKGSSLKQLTENENRLTEPMYRAPYSDKWQTVSWDWALDKIAERVKKTRDTSFETTNAKGQTVNRTTRMASVGSAAMDNEECWIYQALMRSLGLVYVEHQARI</sequence>
<dbReference type="Gene3D" id="3.40.50.740">
    <property type="match status" value="1"/>
</dbReference>
<dbReference type="GO" id="GO:0016491">
    <property type="term" value="F:oxidoreductase activity"/>
    <property type="evidence" value="ECO:0007669"/>
    <property type="project" value="UniProtKB-KW"/>
</dbReference>
<dbReference type="STRING" id="1121400.SAMN02746065_12830"/>
<evidence type="ECO:0000256" key="3">
    <source>
        <dbReference type="ARBA" id="ARBA00010312"/>
    </source>
</evidence>
<evidence type="ECO:0000259" key="10">
    <source>
        <dbReference type="PROSITE" id="PS51669"/>
    </source>
</evidence>
<dbReference type="GO" id="GO:0030151">
    <property type="term" value="F:molybdenum ion binding"/>
    <property type="evidence" value="ECO:0007669"/>
    <property type="project" value="TreeGrafter"/>
</dbReference>
<keyword evidence="9" id="KW-0411">Iron-sulfur</keyword>
<comment type="subcellular location">
    <subcellularLocation>
        <location evidence="2">Cell envelope</location>
    </subcellularLocation>
</comment>
<dbReference type="GO" id="GO:0009055">
    <property type="term" value="F:electron transfer activity"/>
    <property type="evidence" value="ECO:0007669"/>
    <property type="project" value="TreeGrafter"/>
</dbReference>
<dbReference type="SUPFAM" id="SSF53706">
    <property type="entry name" value="Formate dehydrogenase/DMSO reductase, domains 1-3"/>
    <property type="match status" value="1"/>
</dbReference>
<dbReference type="Gene3D" id="2.20.25.90">
    <property type="entry name" value="ADC-like domains"/>
    <property type="match status" value="1"/>
</dbReference>
<comment type="similarity">
    <text evidence="3">Belongs to the prokaryotic molybdopterin-containing oxidoreductase family.</text>
</comment>
<dbReference type="PROSITE" id="PS51669">
    <property type="entry name" value="4FE4S_MOW_BIS_MGD"/>
    <property type="match status" value="1"/>
</dbReference>
<dbReference type="AlphaFoldDB" id="A0A1W2EBL7"/>
<evidence type="ECO:0000256" key="5">
    <source>
        <dbReference type="ARBA" id="ARBA00022485"/>
    </source>
</evidence>
<dbReference type="PROSITE" id="PS51318">
    <property type="entry name" value="TAT"/>
    <property type="match status" value="1"/>
</dbReference>
<keyword evidence="7" id="KW-0560">Oxidoreductase</keyword>
<evidence type="ECO:0000256" key="6">
    <source>
        <dbReference type="ARBA" id="ARBA00022723"/>
    </source>
</evidence>
<evidence type="ECO:0000256" key="9">
    <source>
        <dbReference type="ARBA" id="ARBA00023014"/>
    </source>
</evidence>
<dbReference type="GO" id="GO:0051539">
    <property type="term" value="F:4 iron, 4 sulfur cluster binding"/>
    <property type="evidence" value="ECO:0007669"/>
    <property type="project" value="UniProtKB-KW"/>
</dbReference>
<evidence type="ECO:0000256" key="4">
    <source>
        <dbReference type="ARBA" id="ARBA00011771"/>
    </source>
</evidence>
<dbReference type="Pfam" id="PF00384">
    <property type="entry name" value="Molybdopterin"/>
    <property type="match status" value="1"/>
</dbReference>
<dbReference type="Proteomes" id="UP000192418">
    <property type="component" value="Unassembled WGS sequence"/>
</dbReference>
<comment type="cofactor">
    <cofactor evidence="1">
        <name>[4Fe-4S] cluster</name>
        <dbReference type="ChEBI" id="CHEBI:49883"/>
    </cofactor>
</comment>
<comment type="subunit">
    <text evidence="4">Heterodimer of a large and a small subunit.</text>
</comment>
<keyword evidence="8" id="KW-0408">Iron</keyword>
<keyword evidence="12" id="KW-1185">Reference proteome</keyword>
<dbReference type="InterPro" id="IPR006963">
    <property type="entry name" value="Mopterin_OxRdtase_4Fe-4S_dom"/>
</dbReference>
<evidence type="ECO:0000256" key="7">
    <source>
        <dbReference type="ARBA" id="ARBA00023002"/>
    </source>
</evidence>
<evidence type="ECO:0000313" key="12">
    <source>
        <dbReference type="Proteomes" id="UP000192418"/>
    </source>
</evidence>
<reference evidence="11 12" key="1">
    <citation type="submission" date="2017-04" db="EMBL/GenBank/DDBJ databases">
        <authorList>
            <person name="Afonso C.L."/>
            <person name="Miller P.J."/>
            <person name="Scott M.A."/>
            <person name="Spackman E."/>
            <person name="Goraichik I."/>
            <person name="Dimitrov K.M."/>
            <person name="Suarez D.L."/>
            <person name="Swayne D.E."/>
        </authorList>
    </citation>
    <scope>NUCLEOTIDE SEQUENCE [LARGE SCALE GENOMIC DNA]</scope>
    <source>
        <strain evidence="11 12">DSM 3385</strain>
    </source>
</reference>
<feature type="domain" description="4Fe-4S Mo/W bis-MGD-type" evidence="10">
    <location>
        <begin position="43"/>
        <end position="102"/>
    </location>
</feature>
<evidence type="ECO:0000256" key="8">
    <source>
        <dbReference type="ARBA" id="ARBA00023004"/>
    </source>
</evidence>
<dbReference type="NCBIfam" id="TIGR01409">
    <property type="entry name" value="TAT_signal_seq"/>
    <property type="match status" value="1"/>
</dbReference>
<dbReference type="InterPro" id="IPR006311">
    <property type="entry name" value="TAT_signal"/>
</dbReference>
<evidence type="ECO:0000313" key="11">
    <source>
        <dbReference type="EMBL" id="SMD07150.1"/>
    </source>
</evidence>
<organism evidence="11 12">
    <name type="scientific">Desulfocicer vacuolatum DSM 3385</name>
    <dbReference type="NCBI Taxonomy" id="1121400"/>
    <lineage>
        <taxon>Bacteria</taxon>
        <taxon>Pseudomonadati</taxon>
        <taxon>Thermodesulfobacteriota</taxon>
        <taxon>Desulfobacteria</taxon>
        <taxon>Desulfobacterales</taxon>
        <taxon>Desulfobacteraceae</taxon>
        <taxon>Desulfocicer</taxon>
    </lineage>
</organism>